<dbReference type="Gene3D" id="2.40.30.170">
    <property type="match status" value="1"/>
</dbReference>
<feature type="domain" description="Multidrug resistance protein MdtA-like alpha-helical hairpin" evidence="9">
    <location>
        <begin position="122"/>
        <end position="192"/>
    </location>
</feature>
<evidence type="ECO:0000313" key="14">
    <source>
        <dbReference type="Proteomes" id="UP000216361"/>
    </source>
</evidence>
<evidence type="ECO:0000256" key="6">
    <source>
        <dbReference type="ARBA" id="ARBA00023136"/>
    </source>
</evidence>
<evidence type="ECO:0000259" key="11">
    <source>
        <dbReference type="Pfam" id="PF25944"/>
    </source>
</evidence>
<dbReference type="Pfam" id="PF25917">
    <property type="entry name" value="BSH_RND"/>
    <property type="match status" value="1"/>
</dbReference>
<dbReference type="Pfam" id="PF25967">
    <property type="entry name" value="RND-MFP_C"/>
    <property type="match status" value="1"/>
</dbReference>
<dbReference type="InterPro" id="IPR006143">
    <property type="entry name" value="RND_pump_MFP"/>
</dbReference>
<dbReference type="PANTHER" id="PTHR30469:SF36">
    <property type="entry name" value="BLL3903 PROTEIN"/>
    <property type="match status" value="1"/>
</dbReference>
<dbReference type="RefSeq" id="WP_094407248.1">
    <property type="nucleotide sequence ID" value="NZ_BMJZ01000007.1"/>
</dbReference>
<keyword evidence="6" id="KW-0472">Membrane</keyword>
<feature type="region of interest" description="Disordered" evidence="8">
    <location>
        <begin position="385"/>
        <end position="427"/>
    </location>
</feature>
<name>A0A255XWY8_9PROT</name>
<keyword evidence="3" id="KW-0813">Transport</keyword>
<dbReference type="InterPro" id="IPR058627">
    <property type="entry name" value="MdtA-like_C"/>
</dbReference>
<dbReference type="NCBIfam" id="TIGR01730">
    <property type="entry name" value="RND_mfp"/>
    <property type="match status" value="1"/>
</dbReference>
<keyword evidence="14" id="KW-1185">Reference proteome</keyword>
<dbReference type="InterPro" id="IPR058626">
    <property type="entry name" value="MdtA-like_b-barrel"/>
</dbReference>
<evidence type="ECO:0000259" key="9">
    <source>
        <dbReference type="Pfam" id="PF25876"/>
    </source>
</evidence>
<dbReference type="InterPro" id="IPR058625">
    <property type="entry name" value="MdtA-like_BSH"/>
</dbReference>
<dbReference type="SUPFAM" id="SSF111369">
    <property type="entry name" value="HlyD-like secretion proteins"/>
    <property type="match status" value="1"/>
</dbReference>
<dbReference type="AlphaFoldDB" id="A0A255XWY8"/>
<feature type="compositionally biased region" description="Low complexity" evidence="8">
    <location>
        <begin position="409"/>
        <end position="427"/>
    </location>
</feature>
<dbReference type="Proteomes" id="UP000216361">
    <property type="component" value="Unassembled WGS sequence"/>
</dbReference>
<keyword evidence="7" id="KW-0175">Coiled coil</keyword>
<comment type="similarity">
    <text evidence="2">Belongs to the membrane fusion protein (MFP) (TC 8.A.1) family.</text>
</comment>
<feature type="coiled-coil region" evidence="7">
    <location>
        <begin position="116"/>
        <end position="143"/>
    </location>
</feature>
<organism evidence="13 14">
    <name type="scientific">Elstera cyanobacteriorum</name>
    <dbReference type="NCBI Taxonomy" id="2022747"/>
    <lineage>
        <taxon>Bacteria</taxon>
        <taxon>Pseudomonadati</taxon>
        <taxon>Pseudomonadota</taxon>
        <taxon>Alphaproteobacteria</taxon>
        <taxon>Rhodospirillales</taxon>
        <taxon>Rhodospirillaceae</taxon>
        <taxon>Elstera</taxon>
    </lineage>
</organism>
<feature type="region of interest" description="Disordered" evidence="8">
    <location>
        <begin position="38"/>
        <end position="66"/>
    </location>
</feature>
<dbReference type="Pfam" id="PF25944">
    <property type="entry name" value="Beta-barrel_RND"/>
    <property type="match status" value="1"/>
</dbReference>
<dbReference type="Gene3D" id="2.40.420.20">
    <property type="match status" value="1"/>
</dbReference>
<dbReference type="PANTHER" id="PTHR30469">
    <property type="entry name" value="MULTIDRUG RESISTANCE PROTEIN MDTA"/>
    <property type="match status" value="1"/>
</dbReference>
<proteinExistence type="inferred from homology"/>
<evidence type="ECO:0000256" key="1">
    <source>
        <dbReference type="ARBA" id="ARBA00004236"/>
    </source>
</evidence>
<dbReference type="Gene3D" id="2.40.50.100">
    <property type="match status" value="1"/>
</dbReference>
<evidence type="ECO:0000259" key="10">
    <source>
        <dbReference type="Pfam" id="PF25917"/>
    </source>
</evidence>
<dbReference type="Gene3D" id="1.10.287.470">
    <property type="entry name" value="Helix hairpin bin"/>
    <property type="match status" value="1"/>
</dbReference>
<gene>
    <name evidence="13" type="ORF">CHR90_02100</name>
</gene>
<evidence type="ECO:0000256" key="2">
    <source>
        <dbReference type="ARBA" id="ARBA00009477"/>
    </source>
</evidence>
<protein>
    <submittedName>
        <fullName evidence="13">Uncharacterized protein</fullName>
    </submittedName>
</protein>
<evidence type="ECO:0000256" key="8">
    <source>
        <dbReference type="SAM" id="MobiDB-lite"/>
    </source>
</evidence>
<dbReference type="GO" id="GO:1990281">
    <property type="term" value="C:efflux pump complex"/>
    <property type="evidence" value="ECO:0007669"/>
    <property type="project" value="TreeGrafter"/>
</dbReference>
<evidence type="ECO:0000256" key="7">
    <source>
        <dbReference type="SAM" id="Coils"/>
    </source>
</evidence>
<evidence type="ECO:0000259" key="12">
    <source>
        <dbReference type="Pfam" id="PF25967"/>
    </source>
</evidence>
<dbReference type="Pfam" id="PF25876">
    <property type="entry name" value="HH_MFP_RND"/>
    <property type="match status" value="1"/>
</dbReference>
<dbReference type="GO" id="GO:0015562">
    <property type="term" value="F:efflux transmembrane transporter activity"/>
    <property type="evidence" value="ECO:0007669"/>
    <property type="project" value="TreeGrafter"/>
</dbReference>
<dbReference type="InterPro" id="IPR058624">
    <property type="entry name" value="MdtA-like_HH"/>
</dbReference>
<feature type="domain" description="Multidrug resistance protein MdtA-like barrel-sandwich hybrid" evidence="10">
    <location>
        <begin position="83"/>
        <end position="224"/>
    </location>
</feature>
<dbReference type="OrthoDB" id="9783047at2"/>
<keyword evidence="5" id="KW-0997">Cell inner membrane</keyword>
<comment type="subcellular location">
    <subcellularLocation>
        <location evidence="1">Cell membrane</location>
    </subcellularLocation>
</comment>
<accession>A0A255XWY8</accession>
<sequence>MRAKIGWLGAGAVLVIGGIVGWQSPQVRGWVQAQVGTAQSEAPAAGQGRGGARPPQPVFASPAEQGPQPVEITAIGSVQATEVVGVKARIDGIILDVHITDGQEVKEGDLLFTLDSRSIEAQLRQAEANLQRDQALSTNAKRTLDRQTALVASNIASQSALDTARTAATTADQSIKASQAQIEALRVSLGYTKITAPISGRAGEIKLTKGNLVKANDTNSLVTIRKLRPINVLFSVPQKHFSELRDAMKTGKVAVTAQIPDRPELTVSGEVTFYDNTIDQTTGTFQAKATFVNQDSALWPGMFAPLVVRLGVEANAISVPTAAIQTGQQGQFVYIVAPAEGAPEAKQAELRPITVARTVGARSVIAKGLKPGEIVVTDGQLRLTNGTRVEIRDPNATAPRGNRPGGGQAPAAQSGAATTAQQPPARS</sequence>
<reference evidence="13 14" key="1">
    <citation type="submission" date="2017-07" db="EMBL/GenBank/DDBJ databases">
        <title>Elstera cyanobacteriorum sp. nov., a novel bacterium isolated from cyanobacterial aggregates in a eutrophic lake.</title>
        <authorList>
            <person name="Cai H."/>
        </authorList>
    </citation>
    <scope>NUCLEOTIDE SEQUENCE [LARGE SCALE GENOMIC DNA]</scope>
    <source>
        <strain evidence="13 14">TH019</strain>
    </source>
</reference>
<feature type="domain" description="Multidrug resistance protein MdtA-like beta-barrel" evidence="11">
    <location>
        <begin position="229"/>
        <end position="309"/>
    </location>
</feature>
<dbReference type="EMBL" id="NOXS01000022">
    <property type="protein sequence ID" value="OYQ21443.1"/>
    <property type="molecule type" value="Genomic_DNA"/>
</dbReference>
<evidence type="ECO:0000256" key="3">
    <source>
        <dbReference type="ARBA" id="ARBA00022448"/>
    </source>
</evidence>
<comment type="caution">
    <text evidence="13">The sequence shown here is derived from an EMBL/GenBank/DDBJ whole genome shotgun (WGS) entry which is preliminary data.</text>
</comment>
<feature type="domain" description="Multidrug resistance protein MdtA-like C-terminal permuted SH3" evidence="12">
    <location>
        <begin position="315"/>
        <end position="379"/>
    </location>
</feature>
<evidence type="ECO:0000313" key="13">
    <source>
        <dbReference type="EMBL" id="OYQ21443.1"/>
    </source>
</evidence>
<keyword evidence="4" id="KW-1003">Cell membrane</keyword>
<evidence type="ECO:0000256" key="4">
    <source>
        <dbReference type="ARBA" id="ARBA00022475"/>
    </source>
</evidence>
<evidence type="ECO:0000256" key="5">
    <source>
        <dbReference type="ARBA" id="ARBA00022519"/>
    </source>
</evidence>